<protein>
    <submittedName>
        <fullName evidence="1">Uncharacterized protein</fullName>
    </submittedName>
</protein>
<proteinExistence type="predicted"/>
<organism evidence="1">
    <name type="scientific">Pseudogymnoascus destructans</name>
    <dbReference type="NCBI Taxonomy" id="655981"/>
    <lineage>
        <taxon>Eukaryota</taxon>
        <taxon>Fungi</taxon>
        <taxon>Dikarya</taxon>
        <taxon>Ascomycota</taxon>
        <taxon>Pezizomycotina</taxon>
        <taxon>Leotiomycetes</taxon>
        <taxon>Thelebolales</taxon>
        <taxon>Thelebolaceae</taxon>
        <taxon>Pseudogymnoascus</taxon>
    </lineage>
</organism>
<dbReference type="AlphaFoldDB" id="A0A176ZY86"/>
<dbReference type="Proteomes" id="UP000077154">
    <property type="component" value="Unassembled WGS sequence"/>
</dbReference>
<dbReference type="RefSeq" id="XP_024320141.1">
    <property type="nucleotide sequence ID" value="XM_024472231.1"/>
</dbReference>
<evidence type="ECO:0000313" key="1">
    <source>
        <dbReference type="EMBL" id="OAF54838.1"/>
    </source>
</evidence>
<dbReference type="SUPFAM" id="SSF53098">
    <property type="entry name" value="Ribonuclease H-like"/>
    <property type="match status" value="1"/>
</dbReference>
<accession>A0A176ZY86</accession>
<dbReference type="GeneID" id="36291725"/>
<name>A0A176ZY86_9PEZI</name>
<dbReference type="OrthoDB" id="3560146at2759"/>
<reference evidence="1" key="1">
    <citation type="submission" date="2016-03" db="EMBL/GenBank/DDBJ databases">
        <title>Updated assembly of Pseudogymnoascus destructans, the fungus causing white-nose syndrome of bats.</title>
        <authorList>
            <person name="Palmer J.M."/>
            <person name="Drees K.P."/>
            <person name="Foster J.T."/>
            <person name="Lindner D.L."/>
        </authorList>
    </citation>
    <scope>NUCLEOTIDE SEQUENCE [LARGE SCALE GENOMIC DNA]</scope>
    <source>
        <strain evidence="1">20631-21</strain>
    </source>
</reference>
<gene>
    <name evidence="1" type="ORF">VC83_08685</name>
</gene>
<sequence length="327" mass="37479">MSDSELSDLPLDHESYSQIEELSLPHLPAPIQPSVEAVDVSINLPQHPRVVLPATLPKLFTKGLYRRELLDTRPPTIKMICLQPGCGYSLLPSYQCEQGAAQIPVSFDSNIEVKNTLENGSKYEKEDWIMLHALQNFFVIFVKPSQKLQASLYPMLNFAIPQYLKMIKKLEALQKEVGISSTIGLACIAAHKKLNEYYTLATNQRWSHSGVATICDPHMNLNVFNSLWPSSTEEVKRNRVKQQFHDVFIQYRDRQYYLEEEKREAEADLPQLPTEPDSDDNLYLSHSIYQEPEWKSWLVEPQPGPATDILKYWAAKQYQYPIIAAIA</sequence>
<dbReference type="InterPro" id="IPR012337">
    <property type="entry name" value="RNaseH-like_sf"/>
</dbReference>
<dbReference type="EMBL" id="KV441414">
    <property type="protein sequence ID" value="OAF54838.1"/>
    <property type="molecule type" value="Genomic_DNA"/>
</dbReference>